<evidence type="ECO:0000313" key="2">
    <source>
        <dbReference type="EMBL" id="CAH2217437.1"/>
    </source>
</evidence>
<dbReference type="AlphaFoldDB" id="A0A8S4QRK1"/>
<dbReference type="Proteomes" id="UP000838756">
    <property type="component" value="Unassembled WGS sequence"/>
</dbReference>
<keyword evidence="3" id="KW-1185">Reference proteome</keyword>
<protein>
    <submittedName>
        <fullName evidence="2">Jg26722 protein</fullName>
    </submittedName>
</protein>
<comment type="caution">
    <text evidence="2">The sequence shown here is derived from an EMBL/GenBank/DDBJ whole genome shotgun (WGS) entry which is preliminary data.</text>
</comment>
<sequence length="113" mass="12507">KHLATDKWRYNHFELARLNKWHRPVSGSIDAGAINLALRGPSRLPSVVIIGHNLNGEEKKTTAPSCRPQRGGQTTLSALQVAAGSKRLRPVELRTPYKRPMSSSGRLSVDMIK</sequence>
<feature type="region of interest" description="Disordered" evidence="1">
    <location>
        <begin position="92"/>
        <end position="113"/>
    </location>
</feature>
<proteinExistence type="predicted"/>
<organism evidence="2 3">
    <name type="scientific">Pararge aegeria aegeria</name>
    <dbReference type="NCBI Taxonomy" id="348720"/>
    <lineage>
        <taxon>Eukaryota</taxon>
        <taxon>Metazoa</taxon>
        <taxon>Ecdysozoa</taxon>
        <taxon>Arthropoda</taxon>
        <taxon>Hexapoda</taxon>
        <taxon>Insecta</taxon>
        <taxon>Pterygota</taxon>
        <taxon>Neoptera</taxon>
        <taxon>Endopterygota</taxon>
        <taxon>Lepidoptera</taxon>
        <taxon>Glossata</taxon>
        <taxon>Ditrysia</taxon>
        <taxon>Papilionoidea</taxon>
        <taxon>Nymphalidae</taxon>
        <taxon>Satyrinae</taxon>
        <taxon>Satyrini</taxon>
        <taxon>Parargina</taxon>
        <taxon>Pararge</taxon>
    </lineage>
</organism>
<gene>
    <name evidence="2" type="primary">jg26722</name>
    <name evidence="2" type="ORF">PAEG_LOCUS5327</name>
</gene>
<reference evidence="2" key="1">
    <citation type="submission" date="2022-03" db="EMBL/GenBank/DDBJ databases">
        <authorList>
            <person name="Lindestad O."/>
        </authorList>
    </citation>
    <scope>NUCLEOTIDE SEQUENCE</scope>
</reference>
<evidence type="ECO:0000256" key="1">
    <source>
        <dbReference type="SAM" id="MobiDB-lite"/>
    </source>
</evidence>
<feature type="non-terminal residue" evidence="2">
    <location>
        <position position="1"/>
    </location>
</feature>
<accession>A0A8S4QRK1</accession>
<evidence type="ECO:0000313" key="3">
    <source>
        <dbReference type="Proteomes" id="UP000838756"/>
    </source>
</evidence>
<dbReference type="OrthoDB" id="7466345at2759"/>
<name>A0A8S4QRK1_9NEOP</name>
<dbReference type="EMBL" id="CAKXAJ010018068">
    <property type="protein sequence ID" value="CAH2217437.1"/>
    <property type="molecule type" value="Genomic_DNA"/>
</dbReference>